<sequence>MKKTSGGISSPPHISNGT</sequence>
<dbReference type="Proteomes" id="UP001187734">
    <property type="component" value="Unassembled WGS sequence"/>
</dbReference>
<dbReference type="AlphaFoldDB" id="A0AAE8SIG9"/>
<gene>
    <name evidence="1" type="ORF">FTOL_06141</name>
</gene>
<proteinExistence type="predicted"/>
<protein>
    <submittedName>
        <fullName evidence="1">Uncharacterized protein</fullName>
    </submittedName>
</protein>
<evidence type="ECO:0000313" key="2">
    <source>
        <dbReference type="Proteomes" id="UP001187734"/>
    </source>
</evidence>
<reference evidence="1" key="1">
    <citation type="submission" date="2018-03" db="EMBL/GenBank/DDBJ databases">
        <authorList>
            <person name="Guldener U."/>
        </authorList>
    </citation>
    <scope>NUCLEOTIDE SEQUENCE</scope>
</reference>
<organism evidence="1 2">
    <name type="scientific">Fusarium torulosum</name>
    <dbReference type="NCBI Taxonomy" id="33205"/>
    <lineage>
        <taxon>Eukaryota</taxon>
        <taxon>Fungi</taxon>
        <taxon>Dikarya</taxon>
        <taxon>Ascomycota</taxon>
        <taxon>Pezizomycotina</taxon>
        <taxon>Sordariomycetes</taxon>
        <taxon>Hypocreomycetidae</taxon>
        <taxon>Hypocreales</taxon>
        <taxon>Nectriaceae</taxon>
        <taxon>Fusarium</taxon>
    </lineage>
</organism>
<accession>A0AAE8SIG9</accession>
<keyword evidence="2" id="KW-1185">Reference proteome</keyword>
<name>A0AAE8SIG9_9HYPO</name>
<comment type="caution">
    <text evidence="1">The sequence shown here is derived from an EMBL/GenBank/DDBJ whole genome shotgun (WGS) entry which is preliminary data.</text>
</comment>
<dbReference type="EMBL" id="ONZP01000196">
    <property type="protein sequence ID" value="SPJ76409.1"/>
    <property type="molecule type" value="Genomic_DNA"/>
</dbReference>
<evidence type="ECO:0000313" key="1">
    <source>
        <dbReference type="EMBL" id="SPJ76409.1"/>
    </source>
</evidence>